<dbReference type="SMART" id="SM01234">
    <property type="entry name" value="Haemolytic"/>
    <property type="match status" value="1"/>
</dbReference>
<dbReference type="AlphaFoldDB" id="Q47BY5"/>
<organism evidence="1">
    <name type="scientific">Dechloromonas aromatica (strain RCB)</name>
    <dbReference type="NCBI Taxonomy" id="159087"/>
    <lineage>
        <taxon>Bacteria</taxon>
        <taxon>Pseudomonadati</taxon>
        <taxon>Pseudomonadota</taxon>
        <taxon>Betaproteobacteria</taxon>
        <taxon>Rhodocyclales</taxon>
        <taxon>Azonexaceae</taxon>
        <taxon>Dechloromonas</taxon>
    </lineage>
</organism>
<evidence type="ECO:0008006" key="2">
    <source>
        <dbReference type="Google" id="ProtNLM"/>
    </source>
</evidence>
<dbReference type="InterPro" id="IPR002696">
    <property type="entry name" value="Membr_insert_effic_factor_YidD"/>
</dbReference>
<dbReference type="eggNOG" id="COG0759">
    <property type="taxonomic scope" value="Bacteria"/>
</dbReference>
<evidence type="ECO:0000313" key="1">
    <source>
        <dbReference type="EMBL" id="AAZ47646.1"/>
    </source>
</evidence>
<dbReference type="NCBIfam" id="TIGR00278">
    <property type="entry name" value="membrane protein insertion efficiency factor YidD"/>
    <property type="match status" value="1"/>
</dbReference>
<sequence>MRKLVLAAITVYQRYVSPHKGFCCAYRTHTGHKSCSVLGFRAVRRYGVLAGLTVLRHRTYLCGVVHRRYTKPRNRILHSQQGFCDVGCDFPCDVPSIDGCISLGDFASCCDCGSCDWPSRNRKSQEGEQYVYIPPNVEGKKENRT</sequence>
<accession>Q47BY5</accession>
<name>Q47BY5_DECAR</name>
<proteinExistence type="predicted"/>
<gene>
    <name evidence="1" type="ordered locus">Daro_2916</name>
</gene>
<dbReference type="HOGENOM" id="CLU_1747681_0_0_4"/>
<dbReference type="EMBL" id="CP000089">
    <property type="protein sequence ID" value="AAZ47646.1"/>
    <property type="molecule type" value="Genomic_DNA"/>
</dbReference>
<protein>
    <recommendedName>
        <fullName evidence="2">Membrane protein insertion efficiency factor YidD</fullName>
    </recommendedName>
</protein>
<dbReference type="Pfam" id="PF01809">
    <property type="entry name" value="YidD"/>
    <property type="match status" value="1"/>
</dbReference>
<dbReference type="KEGG" id="dar:Daro_2916"/>
<dbReference type="OrthoDB" id="6629784at2"/>
<reference evidence="1" key="1">
    <citation type="submission" date="2005-08" db="EMBL/GenBank/DDBJ databases">
        <title>Complete sequence of Dechloromonas aromatica RCB.</title>
        <authorList>
            <person name="Salinero K.K."/>
            <person name="Copeland A."/>
            <person name="Lucas S."/>
            <person name="Lapidus A."/>
            <person name="Barry K."/>
            <person name="Detter J.C."/>
            <person name="Glavina T."/>
            <person name="Hammon N."/>
            <person name="Israni S."/>
            <person name="Pitluck S."/>
            <person name="Di Bartolo G."/>
            <person name="Trong S."/>
            <person name="Schmutz J."/>
            <person name="Larimer F."/>
            <person name="Land M."/>
            <person name="Ivanova N."/>
            <person name="Richardson P."/>
        </authorList>
    </citation>
    <scope>NUCLEOTIDE SEQUENCE</scope>
    <source>
        <strain evidence="1">RCB</strain>
    </source>
</reference>
<dbReference type="STRING" id="159087.Daro_2916"/>